<accession>A0A1G9UM88</accession>
<proteinExistence type="predicted"/>
<reference evidence="1 2" key="1">
    <citation type="submission" date="2016-10" db="EMBL/GenBank/DDBJ databases">
        <authorList>
            <person name="de Groot N.N."/>
        </authorList>
    </citation>
    <scope>NUCLEOTIDE SEQUENCE [LARGE SCALE GENOMIC DNA]</scope>
    <source>
        <strain evidence="1 2">KPR-7B</strain>
    </source>
</reference>
<dbReference type="EMBL" id="FNHU01000004">
    <property type="protein sequence ID" value="SDM61062.1"/>
    <property type="molecule type" value="Genomic_DNA"/>
</dbReference>
<evidence type="ECO:0000313" key="2">
    <source>
        <dbReference type="Proteomes" id="UP000199671"/>
    </source>
</evidence>
<name>A0A1G9UM88_9ACTO</name>
<gene>
    <name evidence="1" type="ORF">SAMN04487766_104161</name>
</gene>
<dbReference type="RefSeq" id="WP_218123020.1">
    <property type="nucleotide sequence ID" value="NZ_FNHU01000004.1"/>
</dbReference>
<organism evidence="1 2">
    <name type="scientific">Actinomyces ruminicola</name>
    <dbReference type="NCBI Taxonomy" id="332524"/>
    <lineage>
        <taxon>Bacteria</taxon>
        <taxon>Bacillati</taxon>
        <taxon>Actinomycetota</taxon>
        <taxon>Actinomycetes</taxon>
        <taxon>Actinomycetales</taxon>
        <taxon>Actinomycetaceae</taxon>
        <taxon>Actinomyces</taxon>
    </lineage>
</organism>
<protein>
    <recommendedName>
        <fullName evidence="3">Homeodomain-like domain-containing protein</fullName>
    </recommendedName>
</protein>
<dbReference type="AlphaFoldDB" id="A0A1G9UM88"/>
<evidence type="ECO:0008006" key="3">
    <source>
        <dbReference type="Google" id="ProtNLM"/>
    </source>
</evidence>
<evidence type="ECO:0000313" key="1">
    <source>
        <dbReference type="EMBL" id="SDM61062.1"/>
    </source>
</evidence>
<sequence length="64" mass="7010">MKTLIGAADDSPLKELGRIVRARRELDATEELAVRRARNAGHSWTAIGAALGISKQAVHRRYGK</sequence>
<dbReference type="Proteomes" id="UP000199671">
    <property type="component" value="Unassembled WGS sequence"/>
</dbReference>